<dbReference type="Proteomes" id="UP001596356">
    <property type="component" value="Unassembled WGS sequence"/>
</dbReference>
<dbReference type="RefSeq" id="WP_377825130.1">
    <property type="nucleotide sequence ID" value="NZ_JBHSWJ010000002.1"/>
</dbReference>
<dbReference type="SUPFAM" id="SSF53067">
    <property type="entry name" value="Actin-like ATPase domain"/>
    <property type="match status" value="1"/>
</dbReference>
<dbReference type="Gene3D" id="3.30.420.40">
    <property type="match status" value="2"/>
</dbReference>
<dbReference type="GO" id="GO:0016301">
    <property type="term" value="F:kinase activity"/>
    <property type="evidence" value="ECO:0007669"/>
    <property type="project" value="UniProtKB-KW"/>
</dbReference>
<keyword evidence="1" id="KW-0067">ATP-binding</keyword>
<dbReference type="EC" id="2.7.1.170" evidence="1"/>
<keyword evidence="1 3" id="KW-0418">Kinase</keyword>
<dbReference type="Pfam" id="PF03702">
    <property type="entry name" value="AnmK"/>
    <property type="match status" value="1"/>
</dbReference>
<accession>A0ABW2AXN2</accession>
<dbReference type="InterPro" id="IPR005338">
    <property type="entry name" value="Anhydro_N_Ac-Mur_kinase"/>
</dbReference>
<evidence type="ECO:0000256" key="2">
    <source>
        <dbReference type="SAM" id="MobiDB-lite"/>
    </source>
</evidence>
<proteinExistence type="inferred from homology"/>
<comment type="pathway">
    <text evidence="1">Amino-sugar metabolism; 1,6-anhydro-N-acetylmuramate degradation.</text>
</comment>
<comment type="pathway">
    <text evidence="1">Cell wall biogenesis; peptidoglycan recycling.</text>
</comment>
<keyword evidence="4" id="KW-1185">Reference proteome</keyword>
<evidence type="ECO:0000256" key="1">
    <source>
        <dbReference type="HAMAP-Rule" id="MF_01270"/>
    </source>
</evidence>
<keyword evidence="1" id="KW-0547">Nucleotide-binding</keyword>
<evidence type="ECO:0000313" key="3">
    <source>
        <dbReference type="EMBL" id="MFC6715783.1"/>
    </source>
</evidence>
<name>A0ABW2AXN2_9MICO</name>
<feature type="binding site" evidence="1">
    <location>
        <begin position="9"/>
        <end position="16"/>
    </location>
    <ligand>
        <name>ATP</name>
        <dbReference type="ChEBI" id="CHEBI:30616"/>
    </ligand>
</feature>
<comment type="similarity">
    <text evidence="1">Belongs to the anhydro-N-acetylmuramic acid kinase family.</text>
</comment>
<protein>
    <recommendedName>
        <fullName evidence="1">Anhydro-N-acetylmuramic acid kinase</fullName>
        <ecNumber evidence="1">2.7.1.170</ecNumber>
    </recommendedName>
    <alternativeName>
        <fullName evidence="1">AnhMurNAc kinase</fullName>
    </alternativeName>
</protein>
<gene>
    <name evidence="1" type="primary">anmK</name>
    <name evidence="3" type="ORF">ACFQBT_18910</name>
</gene>
<dbReference type="HAMAP" id="MF_01270">
    <property type="entry name" value="AnhMurNAc_kinase"/>
    <property type="match status" value="1"/>
</dbReference>
<keyword evidence="1" id="KW-0119">Carbohydrate metabolism</keyword>
<dbReference type="InterPro" id="IPR043129">
    <property type="entry name" value="ATPase_NBD"/>
</dbReference>
<feature type="region of interest" description="Disordered" evidence="2">
    <location>
        <begin position="362"/>
        <end position="385"/>
    </location>
</feature>
<comment type="function">
    <text evidence="1">Catalyzes the specific phosphorylation of 1,6-anhydro-N-acetylmuramic acid (anhMurNAc) with the simultaneous cleavage of the 1,6-anhydro ring, generating MurNAc-6-P. Is required for the utilization of anhMurNAc either imported from the medium or derived from its own cell wall murein, and thus plays a role in cell wall recycling.</text>
</comment>
<reference evidence="4" key="1">
    <citation type="journal article" date="2019" name="Int. J. Syst. Evol. Microbiol.">
        <title>The Global Catalogue of Microorganisms (GCM) 10K type strain sequencing project: providing services to taxonomists for standard genome sequencing and annotation.</title>
        <authorList>
            <consortium name="The Broad Institute Genomics Platform"/>
            <consortium name="The Broad Institute Genome Sequencing Center for Infectious Disease"/>
            <person name="Wu L."/>
            <person name="Ma J."/>
        </authorList>
    </citation>
    <scope>NUCLEOTIDE SEQUENCE [LARGE SCALE GENOMIC DNA]</scope>
    <source>
        <strain evidence="4">NBRC 106593</strain>
    </source>
</reference>
<comment type="caution">
    <text evidence="3">The sequence shown here is derived from an EMBL/GenBank/DDBJ whole genome shotgun (WGS) entry which is preliminary data.</text>
</comment>
<dbReference type="PANTHER" id="PTHR30605">
    <property type="entry name" value="ANHYDRO-N-ACETYLMURAMIC ACID KINASE"/>
    <property type="match status" value="1"/>
</dbReference>
<dbReference type="NCBIfam" id="NF007146">
    <property type="entry name" value="PRK09585.2-6"/>
    <property type="match status" value="1"/>
</dbReference>
<dbReference type="EMBL" id="JBHSWJ010000002">
    <property type="protein sequence ID" value="MFC6715783.1"/>
    <property type="molecule type" value="Genomic_DNA"/>
</dbReference>
<sequence>MIIAGCISGTSMDGIDVAVAELTGIETGTVALRPIHATTHDWSDAIRDRLLAALPPGRCDAGELCELDVLCGQEIGAAIAATIRAAEVDAELIVSHGQTIFHWVRPNAVAMGCIQLGQPAYIVQATGLPVVSDVRNRDIAAGGQGAPLAGTLDGLLLHSLPAGSALLNLGGIANVTVLQDDSVLAFDTGPANCLIDLAVQERTGETYDRDGFLAATGKVDILALTGLLNDPYFSLQPPKSTGREHFDREYVAAHLAGLSPLSDSDLVTTLTEFTAVTVADSLQPYGIRQVYASGGGARNPTMLARIEHHLGAPVATTAALGLDPDSKEGYLMALLGYLTWNGVPGVLPGMTGSATPRVLGRISPGDKPLRLPEPASPPTRLIVQP</sequence>
<dbReference type="PANTHER" id="PTHR30605:SF0">
    <property type="entry name" value="ANHYDRO-N-ACETYLMURAMIC ACID KINASE"/>
    <property type="match status" value="1"/>
</dbReference>
<comment type="catalytic activity">
    <reaction evidence="1">
        <text>1,6-anhydro-N-acetyl-beta-muramate + ATP + H2O = N-acetyl-D-muramate 6-phosphate + ADP + H(+)</text>
        <dbReference type="Rhea" id="RHEA:24952"/>
        <dbReference type="ChEBI" id="CHEBI:15377"/>
        <dbReference type="ChEBI" id="CHEBI:15378"/>
        <dbReference type="ChEBI" id="CHEBI:30616"/>
        <dbReference type="ChEBI" id="CHEBI:58690"/>
        <dbReference type="ChEBI" id="CHEBI:58722"/>
        <dbReference type="ChEBI" id="CHEBI:456216"/>
        <dbReference type="EC" id="2.7.1.170"/>
    </reaction>
</comment>
<evidence type="ECO:0000313" key="4">
    <source>
        <dbReference type="Proteomes" id="UP001596356"/>
    </source>
</evidence>
<keyword evidence="1 3" id="KW-0808">Transferase</keyword>
<organism evidence="3 4">
    <name type="scientific">Branchiibius cervicis</name>
    <dbReference type="NCBI Taxonomy" id="908252"/>
    <lineage>
        <taxon>Bacteria</taxon>
        <taxon>Bacillati</taxon>
        <taxon>Actinomycetota</taxon>
        <taxon>Actinomycetes</taxon>
        <taxon>Micrococcales</taxon>
        <taxon>Dermacoccaceae</taxon>
        <taxon>Branchiibius</taxon>
    </lineage>
</organism>